<sequence>MNEALQLDRFIDDQTLRNEYIVKTEILNKVKALSLLPDGENMTIRQAAEYYEVSIETIRKVIQRNRQELSDDGIKTLYSKDLKEYRLTLGHDVPELNRVPSAIILNRKCLLRVGMLLRDSEVAKKVREYLLRVEEALTDSQKGEILGDWNDDELLLVEKTIQEEKKKGNTKKAAIEIVAKILNRKENNINQKYYQITKKHGSVHNYLVEKNVIYLDNAETVEQTEKSPESDLAANVSSNTMGQLESILNDVRTSVGQASHINELKLEIAELKNQLKMKDIIIEGKDVLISNKSKLNSKLKKEISELEHKLSFISQIINSSRVVDKSQAESMESKKYLLKNGVIETR</sequence>
<organism evidence="2 3">
    <name type="scientific">Paenibacillus silvae</name>
    <dbReference type="NCBI Taxonomy" id="1325358"/>
    <lineage>
        <taxon>Bacteria</taxon>
        <taxon>Bacillati</taxon>
        <taxon>Bacillota</taxon>
        <taxon>Bacilli</taxon>
        <taxon>Bacillales</taxon>
        <taxon>Paenibacillaceae</taxon>
        <taxon>Paenibacillus</taxon>
    </lineage>
</organism>
<feature type="coiled-coil region" evidence="1">
    <location>
        <begin position="261"/>
        <end position="316"/>
    </location>
</feature>
<proteinExistence type="predicted"/>
<name>A0A2W6NNW4_9BACL</name>
<keyword evidence="1" id="KW-0175">Coiled coil</keyword>
<evidence type="ECO:0000256" key="1">
    <source>
        <dbReference type="SAM" id="Coils"/>
    </source>
</evidence>
<comment type="caution">
    <text evidence="2">The sequence shown here is derived from an EMBL/GenBank/DDBJ whole genome shotgun (WGS) entry which is preliminary data.</text>
</comment>
<reference evidence="2 3" key="1">
    <citation type="submission" date="2018-06" db="EMBL/GenBank/DDBJ databases">
        <title>Isolation of heavy metals resistant Paenibacillus silvae NC2 from Gold-Copper mine in ZiJin, China.</title>
        <authorList>
            <person name="Xu J."/>
            <person name="Mazhar H.S."/>
            <person name="Rensing C."/>
        </authorList>
    </citation>
    <scope>NUCLEOTIDE SEQUENCE [LARGE SCALE GENOMIC DNA]</scope>
    <source>
        <strain evidence="2 3">NC2</strain>
    </source>
</reference>
<dbReference type="RefSeq" id="WP_111268616.1">
    <property type="nucleotide sequence ID" value="NZ_QKWW01000006.1"/>
</dbReference>
<accession>A0A2W6NNW4</accession>
<dbReference type="Proteomes" id="UP000249204">
    <property type="component" value="Unassembled WGS sequence"/>
</dbReference>
<dbReference type="AlphaFoldDB" id="A0A2W6NNW4"/>
<evidence type="ECO:0000313" key="3">
    <source>
        <dbReference type="Proteomes" id="UP000249204"/>
    </source>
</evidence>
<gene>
    <name evidence="2" type="ORF">DN757_02070</name>
</gene>
<dbReference type="EMBL" id="QKWW01000006">
    <property type="protein sequence ID" value="PZT57465.1"/>
    <property type="molecule type" value="Genomic_DNA"/>
</dbReference>
<evidence type="ECO:0000313" key="2">
    <source>
        <dbReference type="EMBL" id="PZT57465.1"/>
    </source>
</evidence>
<protein>
    <submittedName>
        <fullName evidence="2">Uncharacterized protein</fullName>
    </submittedName>
</protein>